<sequence length="152" mass="16164">MPQPCERGLTDMTHRGAWVVTSREIASGQAWRYSVHGIGEPIKTDVGGGAARIRSCEWPQREARAGPCAPAAAGMPLAVAARQVHRAPDPPFRRTQSPRPDQLHRRRQGASTWAGACTIGSLTPPPPAGRPRARQAPLHPPATATCTASTAD</sequence>
<evidence type="ECO:0000313" key="3">
    <source>
        <dbReference type="Proteomes" id="UP000605897"/>
    </source>
</evidence>
<keyword evidence="3" id="KW-1185">Reference proteome</keyword>
<evidence type="ECO:0000256" key="1">
    <source>
        <dbReference type="SAM" id="MobiDB-lite"/>
    </source>
</evidence>
<evidence type="ECO:0000313" key="2">
    <source>
        <dbReference type="EMBL" id="GHF18192.1"/>
    </source>
</evidence>
<comment type="caution">
    <text evidence="2">The sequence shown here is derived from an EMBL/GenBank/DDBJ whole genome shotgun (WGS) entry which is preliminary data.</text>
</comment>
<feature type="compositionally biased region" description="Low complexity" evidence="1">
    <location>
        <begin position="134"/>
        <end position="152"/>
    </location>
</feature>
<name>A0ABQ3JBA1_9PSEU</name>
<organism evidence="2 3">
    <name type="scientific">Amycolatopsis deserti</name>
    <dbReference type="NCBI Taxonomy" id="185696"/>
    <lineage>
        <taxon>Bacteria</taxon>
        <taxon>Bacillati</taxon>
        <taxon>Actinomycetota</taxon>
        <taxon>Actinomycetes</taxon>
        <taxon>Pseudonocardiales</taxon>
        <taxon>Pseudonocardiaceae</taxon>
        <taxon>Amycolatopsis</taxon>
    </lineage>
</organism>
<dbReference type="Proteomes" id="UP000605897">
    <property type="component" value="Unassembled WGS sequence"/>
</dbReference>
<gene>
    <name evidence="2" type="ORF">GCM10017786_59920</name>
</gene>
<protein>
    <submittedName>
        <fullName evidence="2">Uncharacterized protein</fullName>
    </submittedName>
</protein>
<proteinExistence type="predicted"/>
<dbReference type="EMBL" id="BNAU01000008">
    <property type="protein sequence ID" value="GHF18192.1"/>
    <property type="molecule type" value="Genomic_DNA"/>
</dbReference>
<reference evidence="3" key="1">
    <citation type="journal article" date="2019" name="Int. J. Syst. Evol. Microbiol.">
        <title>The Global Catalogue of Microorganisms (GCM) 10K type strain sequencing project: providing services to taxonomists for standard genome sequencing and annotation.</title>
        <authorList>
            <consortium name="The Broad Institute Genomics Platform"/>
            <consortium name="The Broad Institute Genome Sequencing Center for Infectious Disease"/>
            <person name="Wu L."/>
            <person name="Ma J."/>
        </authorList>
    </citation>
    <scope>NUCLEOTIDE SEQUENCE [LARGE SCALE GENOMIC DNA]</scope>
    <source>
        <strain evidence="3">CGMCC 4.7677</strain>
    </source>
</reference>
<accession>A0ABQ3JBA1</accession>
<feature type="region of interest" description="Disordered" evidence="1">
    <location>
        <begin position="82"/>
        <end position="152"/>
    </location>
</feature>